<protein>
    <submittedName>
        <fullName evidence="1">Uncharacterized protein</fullName>
    </submittedName>
</protein>
<organism evidence="1 2">
    <name type="scientific">Sphaerodactylus townsendi</name>
    <dbReference type="NCBI Taxonomy" id="933632"/>
    <lineage>
        <taxon>Eukaryota</taxon>
        <taxon>Metazoa</taxon>
        <taxon>Chordata</taxon>
        <taxon>Craniata</taxon>
        <taxon>Vertebrata</taxon>
        <taxon>Euteleostomi</taxon>
        <taxon>Lepidosauria</taxon>
        <taxon>Squamata</taxon>
        <taxon>Bifurcata</taxon>
        <taxon>Gekkota</taxon>
        <taxon>Sphaerodactylidae</taxon>
        <taxon>Sphaerodactylus</taxon>
    </lineage>
</organism>
<name>A0ACB8G0S1_9SAUR</name>
<sequence length="107" mass="11400">MRQCVACDWAILPLKASQAGGEILGGAGLSLTLRAFIGATSSSMAWTHRRCNPLLFQRRGACHAWSTYSNPARGRKIGAGVRHRGAGAAWAGNSRPVSASLYSDRDE</sequence>
<dbReference type="EMBL" id="CM037615">
    <property type="protein sequence ID" value="KAH8013308.1"/>
    <property type="molecule type" value="Genomic_DNA"/>
</dbReference>
<reference evidence="1" key="1">
    <citation type="submission" date="2021-08" db="EMBL/GenBank/DDBJ databases">
        <title>The first chromosome-level gecko genome reveals the dynamic sex chromosomes of Neotropical dwarf geckos (Sphaerodactylidae: Sphaerodactylus).</title>
        <authorList>
            <person name="Pinto B.J."/>
            <person name="Keating S.E."/>
            <person name="Gamble T."/>
        </authorList>
    </citation>
    <scope>NUCLEOTIDE SEQUENCE</scope>
    <source>
        <strain evidence="1">TG3544</strain>
    </source>
</reference>
<dbReference type="Proteomes" id="UP000827872">
    <property type="component" value="Linkage Group LG02"/>
</dbReference>
<comment type="caution">
    <text evidence="1">The sequence shown here is derived from an EMBL/GenBank/DDBJ whole genome shotgun (WGS) entry which is preliminary data.</text>
</comment>
<evidence type="ECO:0000313" key="2">
    <source>
        <dbReference type="Proteomes" id="UP000827872"/>
    </source>
</evidence>
<keyword evidence="2" id="KW-1185">Reference proteome</keyword>
<gene>
    <name evidence="1" type="ORF">K3G42_016291</name>
</gene>
<accession>A0ACB8G0S1</accession>
<proteinExistence type="predicted"/>
<evidence type="ECO:0000313" key="1">
    <source>
        <dbReference type="EMBL" id="KAH8013308.1"/>
    </source>
</evidence>